<feature type="domain" description="PAS" evidence="11">
    <location>
        <begin position="157"/>
        <end position="195"/>
    </location>
</feature>
<dbReference type="EMBL" id="FNJI01000011">
    <property type="protein sequence ID" value="SDP15175.1"/>
    <property type="molecule type" value="Genomic_DNA"/>
</dbReference>
<feature type="domain" description="PAC" evidence="12">
    <location>
        <begin position="227"/>
        <end position="279"/>
    </location>
</feature>
<dbReference type="InterPro" id="IPR003594">
    <property type="entry name" value="HATPase_dom"/>
</dbReference>
<sequence length="519" mass="57760">MSSIPLLPALIVEFFGSAAAILLSFYAVRYSLALVRLQPNNFIWGFLFYFCSTMAAFALSRGVGHIVRITLVYTDHNDLWKQLSPFSGGFNTLLIVSVAAVTIYYHKGLAAYKAIRSEARKLAEANTKLAASAKQLQTLNTHLEEIVEERTRNLSESEKKFRNFFENSKDIVYFCDKNGQITNINSSGKLLLGFENNPNVINFHELFNDKEALQSYLDGLAEKGFVSDLEMECTGRNGTTRHILLTANALYDKDRSLIGCEGIGKDMTRIKNMTEQLINHEKMASVGQMAAGVAHEINTPLGIILGYTQLMMDDFDENSETHSSLQIMERQIQACRRIVADLLKFSRQTESTKAAIDLNDIVLNVLSVTEHSLNIQNITVNRQLAPDLPRVTGDAEKLQQVMINLFNNAQQAMESGGEIVIFTAAEKNLVRLTVQDSGTGIDSTIKNKIFDPFFTTKDVGKGTGLGLSVTYGIIKEHNGRIEVESPVLDRGSQRELQGSAFHIWLPVTPETAESQKEQD</sequence>
<dbReference type="NCBIfam" id="TIGR00229">
    <property type="entry name" value="sensory_box"/>
    <property type="match status" value="1"/>
</dbReference>
<dbReference type="AlphaFoldDB" id="A0A1H0QDP2"/>
<dbReference type="CDD" id="cd00082">
    <property type="entry name" value="HisKA"/>
    <property type="match status" value="1"/>
</dbReference>
<dbReference type="Gene3D" id="3.30.565.10">
    <property type="entry name" value="Histidine kinase-like ATPase, C-terminal domain"/>
    <property type="match status" value="1"/>
</dbReference>
<evidence type="ECO:0000256" key="7">
    <source>
        <dbReference type="ARBA" id="ARBA00022840"/>
    </source>
</evidence>
<keyword evidence="8" id="KW-0902">Two-component regulatory system</keyword>
<dbReference type="OrthoDB" id="9805591at2"/>
<dbReference type="STRING" id="91360.SAMN05660330_01949"/>
<keyword evidence="5" id="KW-0547">Nucleotide-binding</keyword>
<dbReference type="InterPro" id="IPR003661">
    <property type="entry name" value="HisK_dim/P_dom"/>
</dbReference>
<dbReference type="PANTHER" id="PTHR43065">
    <property type="entry name" value="SENSOR HISTIDINE KINASE"/>
    <property type="match status" value="1"/>
</dbReference>
<dbReference type="InterPro" id="IPR004358">
    <property type="entry name" value="Sig_transdc_His_kin-like_C"/>
</dbReference>
<evidence type="ECO:0000259" key="11">
    <source>
        <dbReference type="PROSITE" id="PS50112"/>
    </source>
</evidence>
<proteinExistence type="predicted"/>
<dbReference type="PROSITE" id="PS50109">
    <property type="entry name" value="HIS_KIN"/>
    <property type="match status" value="1"/>
</dbReference>
<evidence type="ECO:0000259" key="12">
    <source>
        <dbReference type="PROSITE" id="PS50113"/>
    </source>
</evidence>
<feature type="transmembrane region" description="Helical" evidence="9">
    <location>
        <begin position="42"/>
        <end position="63"/>
    </location>
</feature>
<evidence type="ECO:0000313" key="14">
    <source>
        <dbReference type="Proteomes" id="UP000199073"/>
    </source>
</evidence>
<keyword evidence="4" id="KW-0808">Transferase</keyword>
<reference evidence="13 14" key="1">
    <citation type="submission" date="2016-10" db="EMBL/GenBank/DDBJ databases">
        <authorList>
            <person name="de Groot N.N."/>
        </authorList>
    </citation>
    <scope>NUCLEOTIDE SEQUENCE [LARGE SCALE GENOMIC DNA]</scope>
    <source>
        <strain evidence="13 14">DSM 12130</strain>
    </source>
</reference>
<keyword evidence="14" id="KW-1185">Reference proteome</keyword>
<dbReference type="InterPro" id="IPR035965">
    <property type="entry name" value="PAS-like_dom_sf"/>
</dbReference>
<dbReference type="GO" id="GO:0000155">
    <property type="term" value="F:phosphorelay sensor kinase activity"/>
    <property type="evidence" value="ECO:0007669"/>
    <property type="project" value="InterPro"/>
</dbReference>
<gene>
    <name evidence="13" type="ORF">SAMN05660330_01949</name>
</gene>
<dbReference type="GO" id="GO:0005524">
    <property type="term" value="F:ATP binding"/>
    <property type="evidence" value="ECO:0007669"/>
    <property type="project" value="UniProtKB-KW"/>
</dbReference>
<dbReference type="PROSITE" id="PS50112">
    <property type="entry name" value="PAS"/>
    <property type="match status" value="1"/>
</dbReference>
<dbReference type="SUPFAM" id="SSF55785">
    <property type="entry name" value="PYP-like sensor domain (PAS domain)"/>
    <property type="match status" value="1"/>
</dbReference>
<dbReference type="SUPFAM" id="SSF55874">
    <property type="entry name" value="ATPase domain of HSP90 chaperone/DNA topoisomerase II/histidine kinase"/>
    <property type="match status" value="1"/>
</dbReference>
<evidence type="ECO:0000256" key="6">
    <source>
        <dbReference type="ARBA" id="ARBA00022777"/>
    </source>
</evidence>
<dbReference type="RefSeq" id="WP_092222252.1">
    <property type="nucleotide sequence ID" value="NZ_FNJI01000011.1"/>
</dbReference>
<organism evidence="13 14">
    <name type="scientific">Desulforhopalus singaporensis</name>
    <dbReference type="NCBI Taxonomy" id="91360"/>
    <lineage>
        <taxon>Bacteria</taxon>
        <taxon>Pseudomonadati</taxon>
        <taxon>Thermodesulfobacteriota</taxon>
        <taxon>Desulfobulbia</taxon>
        <taxon>Desulfobulbales</taxon>
        <taxon>Desulfocapsaceae</taxon>
        <taxon>Desulforhopalus</taxon>
    </lineage>
</organism>
<evidence type="ECO:0000256" key="2">
    <source>
        <dbReference type="ARBA" id="ARBA00012438"/>
    </source>
</evidence>
<evidence type="ECO:0000313" key="13">
    <source>
        <dbReference type="EMBL" id="SDP15175.1"/>
    </source>
</evidence>
<dbReference type="PANTHER" id="PTHR43065:SF46">
    <property type="entry name" value="C4-DICARBOXYLATE TRANSPORT SENSOR PROTEIN DCTB"/>
    <property type="match status" value="1"/>
</dbReference>
<accession>A0A1H0QDP2</accession>
<dbReference type="EC" id="2.7.13.3" evidence="2"/>
<dbReference type="Pfam" id="PF13426">
    <property type="entry name" value="PAS_9"/>
    <property type="match status" value="1"/>
</dbReference>
<keyword evidence="3" id="KW-0597">Phosphoprotein</keyword>
<dbReference type="Proteomes" id="UP000199073">
    <property type="component" value="Unassembled WGS sequence"/>
</dbReference>
<comment type="catalytic activity">
    <reaction evidence="1">
        <text>ATP + protein L-histidine = ADP + protein N-phospho-L-histidine.</text>
        <dbReference type="EC" id="2.7.13.3"/>
    </reaction>
</comment>
<evidence type="ECO:0000259" key="10">
    <source>
        <dbReference type="PROSITE" id="PS50109"/>
    </source>
</evidence>
<dbReference type="SMART" id="SM00387">
    <property type="entry name" value="HATPase_c"/>
    <property type="match status" value="1"/>
</dbReference>
<dbReference type="Pfam" id="PF00512">
    <property type="entry name" value="HisKA"/>
    <property type="match status" value="1"/>
</dbReference>
<dbReference type="SUPFAM" id="SSF47384">
    <property type="entry name" value="Homodimeric domain of signal transducing histidine kinase"/>
    <property type="match status" value="1"/>
</dbReference>
<dbReference type="Gene3D" id="1.10.287.130">
    <property type="match status" value="1"/>
</dbReference>
<keyword evidence="9" id="KW-0472">Membrane</keyword>
<keyword evidence="7" id="KW-0067">ATP-binding</keyword>
<evidence type="ECO:0000256" key="1">
    <source>
        <dbReference type="ARBA" id="ARBA00000085"/>
    </source>
</evidence>
<protein>
    <recommendedName>
        <fullName evidence="2">histidine kinase</fullName>
        <ecNumber evidence="2">2.7.13.3</ecNumber>
    </recommendedName>
</protein>
<evidence type="ECO:0000256" key="8">
    <source>
        <dbReference type="ARBA" id="ARBA00023012"/>
    </source>
</evidence>
<name>A0A1H0QDP2_9BACT</name>
<dbReference type="InterPro" id="IPR005467">
    <property type="entry name" value="His_kinase_dom"/>
</dbReference>
<dbReference type="SMART" id="SM00388">
    <property type="entry name" value="HisKA"/>
    <property type="match status" value="1"/>
</dbReference>
<evidence type="ECO:0000256" key="3">
    <source>
        <dbReference type="ARBA" id="ARBA00022553"/>
    </source>
</evidence>
<keyword evidence="9" id="KW-0812">Transmembrane</keyword>
<feature type="transmembrane region" description="Helical" evidence="9">
    <location>
        <begin position="6"/>
        <end position="30"/>
    </location>
</feature>
<dbReference type="Gene3D" id="3.30.450.20">
    <property type="entry name" value="PAS domain"/>
    <property type="match status" value="1"/>
</dbReference>
<dbReference type="PROSITE" id="PS50113">
    <property type="entry name" value="PAC"/>
    <property type="match status" value="1"/>
</dbReference>
<evidence type="ECO:0000256" key="5">
    <source>
        <dbReference type="ARBA" id="ARBA00022741"/>
    </source>
</evidence>
<dbReference type="InterPro" id="IPR000014">
    <property type="entry name" value="PAS"/>
</dbReference>
<feature type="domain" description="Histidine kinase" evidence="10">
    <location>
        <begin position="292"/>
        <end position="509"/>
    </location>
</feature>
<feature type="transmembrane region" description="Helical" evidence="9">
    <location>
        <begin position="83"/>
        <end position="106"/>
    </location>
</feature>
<evidence type="ECO:0000256" key="9">
    <source>
        <dbReference type="SAM" id="Phobius"/>
    </source>
</evidence>
<dbReference type="PRINTS" id="PR00344">
    <property type="entry name" value="BCTRLSENSOR"/>
</dbReference>
<evidence type="ECO:0000256" key="4">
    <source>
        <dbReference type="ARBA" id="ARBA00022679"/>
    </source>
</evidence>
<dbReference type="Pfam" id="PF02518">
    <property type="entry name" value="HATPase_c"/>
    <property type="match status" value="1"/>
</dbReference>
<dbReference type="InterPro" id="IPR000700">
    <property type="entry name" value="PAS-assoc_C"/>
</dbReference>
<keyword evidence="6" id="KW-0418">Kinase</keyword>
<dbReference type="InterPro" id="IPR036097">
    <property type="entry name" value="HisK_dim/P_sf"/>
</dbReference>
<dbReference type="InterPro" id="IPR036890">
    <property type="entry name" value="HATPase_C_sf"/>
</dbReference>
<dbReference type="CDD" id="cd00130">
    <property type="entry name" value="PAS"/>
    <property type="match status" value="1"/>
</dbReference>
<keyword evidence="9" id="KW-1133">Transmembrane helix</keyword>